<feature type="compositionally biased region" description="Polar residues" evidence="2">
    <location>
        <begin position="478"/>
        <end position="499"/>
    </location>
</feature>
<reference evidence="4" key="4">
    <citation type="journal article" date="2015" name="PLoS ONE">
        <title>Comprehensive Evaluation of Toxoplasma gondii VEG and Neospora caninum LIV Genomes with Tachyzoite Stage Transcriptome and Proteome Defines Novel Transcript Features.</title>
        <authorList>
            <person name="Ramaprasad A."/>
            <person name="Mourier T."/>
            <person name="Naeem R."/>
            <person name="Malas T.B."/>
            <person name="Moussa E."/>
            <person name="Panigrahi A."/>
            <person name="Vermont S.J."/>
            <person name="Otto T.D."/>
            <person name="Wastling J."/>
            <person name="Pain A."/>
        </authorList>
    </citation>
    <scope>NUCLEOTIDE SEQUENCE</scope>
    <source>
        <strain evidence="4">Liverpool</strain>
    </source>
</reference>
<sequence length="514" mass="57113">MLSPSRFLRASPRGGGVLARSLLVSLCGFHLSQGEALLLEKSFSGALPSLSIFESPFLLADAQSDVPLRVAAPDEKTLTDQENNTSSDEEEHLLSPLALGRFRRSSKSSIYLRDRPDESEEYGWIYSSSPGQDSRLPPRAGDRQTVNSVHMYTKQKEDRQDGSSNTGFLSAQTFLTSSEQESNIDAEPKELDLPEGSHESDSLVVEGEKAQTARPGERRSHRRSLKRRMKTAYQKMSQWRSKRFGRRNREFDIVVALLGTALVGMAALVGHQAAELHRLKQREDTLESLVATADELAKRLRDGTLPWTASEVDQLSEGLMRQRQAFVEGQKELASLNTHQRQMEEQMLALKALVEQLIDEQPLHRNEIRADMKNVFLTNSKEFQERMGALLFEASKVIDDLCSAADSQGQQLAADAKNAANHSEAAMRAVERLESEMQAAAKSRETTSSEKIAWNRVVEQLQELKGDMSAVKELLPLQQPQPGKHTSVSRATQASNTHATAKPKEPLVMVTPGT</sequence>
<evidence type="ECO:0000256" key="1">
    <source>
        <dbReference type="SAM" id="Coils"/>
    </source>
</evidence>
<name>F0VEZ4_NEOCL</name>
<feature type="compositionally biased region" description="Basic and acidic residues" evidence="2">
    <location>
        <begin position="186"/>
        <end position="218"/>
    </location>
</feature>
<dbReference type="EMBL" id="FR823388">
    <property type="protein sequence ID" value="CBZ52288.1"/>
    <property type="molecule type" value="Genomic_DNA"/>
</dbReference>
<dbReference type="RefSeq" id="XP_003882320.1">
    <property type="nucleotide sequence ID" value="XM_003882271.1"/>
</dbReference>
<reference evidence="3" key="1">
    <citation type="submission" date="2011-02" db="EMBL/GenBank/DDBJ databases">
        <authorList>
            <person name="Aslett M."/>
        </authorList>
    </citation>
    <scope>NUCLEOTIDE SEQUENCE</scope>
    <source>
        <strain evidence="3">Liverpool</strain>
    </source>
</reference>
<feature type="region of interest" description="Disordered" evidence="2">
    <location>
        <begin position="122"/>
        <end position="145"/>
    </location>
</feature>
<dbReference type="OrthoDB" id="10387836at2759"/>
<keyword evidence="1" id="KW-0175">Coiled coil</keyword>
<protein>
    <submittedName>
        <fullName evidence="3">Uncharacterized protein</fullName>
    </submittedName>
</protein>
<keyword evidence="5" id="KW-1185">Reference proteome</keyword>
<feature type="region of interest" description="Disordered" evidence="2">
    <location>
        <begin position="72"/>
        <end position="94"/>
    </location>
</feature>
<reference evidence="5" key="3">
    <citation type="journal article" date="2012" name="PLoS Pathog.">
        <title>Comparative genomics of the apicomplexan parasites Toxoplasma gondii and Neospora caninum: Coccidia differing in host range and transmission strategy.</title>
        <authorList>
            <person name="Reid A.J."/>
            <person name="Vermont S.J."/>
            <person name="Cotton J.A."/>
            <person name="Harris D."/>
            <person name="Hill-Cawthorne G.A."/>
            <person name="Konen-Waisman S."/>
            <person name="Latham S.M."/>
            <person name="Mourier T."/>
            <person name="Norton R."/>
            <person name="Quail M.A."/>
            <person name="Sanders M."/>
            <person name="Shanmugam D."/>
            <person name="Sohal A."/>
            <person name="Wasmuth J.D."/>
            <person name="Brunk B."/>
            <person name="Grigg M.E."/>
            <person name="Howard J.C."/>
            <person name="Parkinson J."/>
            <person name="Roos D.S."/>
            <person name="Trees A.J."/>
            <person name="Berriman M."/>
            <person name="Pain A."/>
            <person name="Wastling J.M."/>
        </authorList>
    </citation>
    <scope>NUCLEOTIDE SEQUENCE [LARGE SCALE GENOMIC DNA]</scope>
    <source>
        <strain evidence="5">Liverpool</strain>
    </source>
</reference>
<proteinExistence type="predicted"/>
<reference evidence="3" key="2">
    <citation type="submission" date="2011-03" db="EMBL/GenBank/DDBJ databases">
        <title>Comparative genomics and transcriptomics of Neospora caninum and Toxoplasma gondii.</title>
        <authorList>
            <person name="Reid A.J."/>
            <person name="Sohal A."/>
            <person name="Harris D."/>
            <person name="Quail M."/>
            <person name="Sanders M."/>
            <person name="Berriman M."/>
            <person name="Wastling J.M."/>
            <person name="Pain A."/>
        </authorList>
    </citation>
    <scope>NUCLEOTIDE SEQUENCE</scope>
    <source>
        <strain evidence="3">Liverpool</strain>
    </source>
</reference>
<evidence type="ECO:0000313" key="4">
    <source>
        <dbReference type="EMBL" id="CEL66256.1"/>
    </source>
</evidence>
<evidence type="ECO:0000313" key="5">
    <source>
        <dbReference type="Proteomes" id="UP000007494"/>
    </source>
</evidence>
<accession>F0VEZ4</accession>
<dbReference type="EMBL" id="LN714481">
    <property type="protein sequence ID" value="CEL66256.1"/>
    <property type="molecule type" value="Genomic_DNA"/>
</dbReference>
<gene>
    <name evidence="4" type="ORF">BN1204_020750</name>
    <name evidence="3" type="ORF">NCLIV_020750</name>
</gene>
<dbReference type="AlphaFoldDB" id="F0VEZ4"/>
<organism evidence="3 5">
    <name type="scientific">Neospora caninum (strain Liverpool)</name>
    <dbReference type="NCBI Taxonomy" id="572307"/>
    <lineage>
        <taxon>Eukaryota</taxon>
        <taxon>Sar</taxon>
        <taxon>Alveolata</taxon>
        <taxon>Apicomplexa</taxon>
        <taxon>Conoidasida</taxon>
        <taxon>Coccidia</taxon>
        <taxon>Eucoccidiorida</taxon>
        <taxon>Eimeriorina</taxon>
        <taxon>Sarcocystidae</taxon>
        <taxon>Neospora</taxon>
    </lineage>
</organism>
<feature type="region of interest" description="Disordered" evidence="2">
    <location>
        <begin position="477"/>
        <end position="514"/>
    </location>
</feature>
<dbReference type="GeneID" id="13444212"/>
<evidence type="ECO:0000256" key="2">
    <source>
        <dbReference type="SAM" id="MobiDB-lite"/>
    </source>
</evidence>
<dbReference type="VEuPathDB" id="ToxoDB:NCLIV_020750"/>
<feature type="region of interest" description="Disordered" evidence="2">
    <location>
        <begin position="176"/>
        <end position="226"/>
    </location>
</feature>
<dbReference type="OMA" id="GYQHVQL"/>
<dbReference type="eggNOG" id="ENOG502R0F3">
    <property type="taxonomic scope" value="Eukaryota"/>
</dbReference>
<dbReference type="Proteomes" id="UP000007494">
    <property type="component" value="Chromosome VIIa"/>
</dbReference>
<evidence type="ECO:0000313" key="3">
    <source>
        <dbReference type="EMBL" id="CBZ52288.1"/>
    </source>
</evidence>
<feature type="coiled-coil region" evidence="1">
    <location>
        <begin position="416"/>
        <end position="450"/>
    </location>
</feature>
<dbReference type="InParanoid" id="F0VEZ4"/>